<name>A0A132A1C3_SARSC</name>
<dbReference type="EMBL" id="JXLN01009948">
    <property type="protein sequence ID" value="KPM04767.1"/>
    <property type="molecule type" value="Genomic_DNA"/>
</dbReference>
<protein>
    <submittedName>
        <fullName evidence="1">Uncharacterized protein</fullName>
    </submittedName>
</protein>
<proteinExistence type="predicted"/>
<gene>
    <name evidence="1" type="ORF">QR98_0032210</name>
</gene>
<accession>A0A132A1C3</accession>
<dbReference type="Proteomes" id="UP000616769">
    <property type="component" value="Unassembled WGS sequence"/>
</dbReference>
<comment type="caution">
    <text evidence="1">The sequence shown here is derived from an EMBL/GenBank/DDBJ whole genome shotgun (WGS) entry which is preliminary data.</text>
</comment>
<reference evidence="1 2" key="1">
    <citation type="journal article" date="2015" name="Parasit. Vectors">
        <title>Draft genome of the scabies mite.</title>
        <authorList>
            <person name="Rider S.D.Jr."/>
            <person name="Morgan M.S."/>
            <person name="Arlian L.G."/>
        </authorList>
    </citation>
    <scope>NUCLEOTIDE SEQUENCE [LARGE SCALE GENOMIC DNA]</scope>
    <source>
        <strain evidence="1">Arlian Lab</strain>
    </source>
</reference>
<organism evidence="1 2">
    <name type="scientific">Sarcoptes scabiei</name>
    <name type="common">Itch mite</name>
    <name type="synonym">Acarus scabiei</name>
    <dbReference type="NCBI Taxonomy" id="52283"/>
    <lineage>
        <taxon>Eukaryota</taxon>
        <taxon>Metazoa</taxon>
        <taxon>Ecdysozoa</taxon>
        <taxon>Arthropoda</taxon>
        <taxon>Chelicerata</taxon>
        <taxon>Arachnida</taxon>
        <taxon>Acari</taxon>
        <taxon>Acariformes</taxon>
        <taxon>Sarcoptiformes</taxon>
        <taxon>Astigmata</taxon>
        <taxon>Psoroptidia</taxon>
        <taxon>Sarcoptoidea</taxon>
        <taxon>Sarcoptidae</taxon>
        <taxon>Sarcoptinae</taxon>
        <taxon>Sarcoptes</taxon>
    </lineage>
</organism>
<dbReference type="VEuPathDB" id="VectorBase:SSCA000379"/>
<evidence type="ECO:0000313" key="1">
    <source>
        <dbReference type="EMBL" id="KPM04767.1"/>
    </source>
</evidence>
<dbReference type="AlphaFoldDB" id="A0A132A1C3"/>
<sequence>MVLETERYFSKLFVVGGDDHKGDDDYDDNAYERKKIQPIFRFIFVTVCFFSRCFALLVLLFGN</sequence>
<evidence type="ECO:0000313" key="2">
    <source>
        <dbReference type="Proteomes" id="UP000616769"/>
    </source>
</evidence>